<organism evidence="3 4">
    <name type="scientific">Candidatus Gallimonas intestinigallinarum</name>
    <dbReference type="NCBI Taxonomy" id="2838604"/>
    <lineage>
        <taxon>Bacteria</taxon>
        <taxon>Bacillati</taxon>
        <taxon>Bacillota</taxon>
        <taxon>Clostridia</taxon>
        <taxon>Candidatus Gallimonas</taxon>
    </lineage>
</organism>
<dbReference type="InterPro" id="IPR029057">
    <property type="entry name" value="PRTase-like"/>
</dbReference>
<evidence type="ECO:0000256" key="1">
    <source>
        <dbReference type="ARBA" id="ARBA00008007"/>
    </source>
</evidence>
<dbReference type="InterPro" id="IPR000836">
    <property type="entry name" value="PRTase_dom"/>
</dbReference>
<evidence type="ECO:0000313" key="3">
    <source>
        <dbReference type="EMBL" id="HIZ24660.1"/>
    </source>
</evidence>
<sequence length="258" mass="28520">MDKAWFRKIAERFRSPNFTCDICGREVFDGERVCRDCLAALPAITLCCPLCGRRVNEAGVCPECKDRRIAAEMCRSAYVYEGEAARLVTRYKDGARYLAGTIAALMLPVLTREFADADALVPVPMTDAAKRRRGFDQVRLLAETLSALCNKPVLAAAVKQRETAPQKTLSRREREKNLAGCFHVKERAAVRGKTLLIVDDTLTTGATVHALADALLRAKAKKVYAITLTSVEYKYPFGLPAAPEKPRRAPSAAKTQDR</sequence>
<comment type="similarity">
    <text evidence="1">Belongs to the ComF/GntX family.</text>
</comment>
<protein>
    <submittedName>
        <fullName evidence="3">ComF family protein</fullName>
    </submittedName>
</protein>
<reference evidence="3" key="1">
    <citation type="journal article" date="2021" name="PeerJ">
        <title>Extensive microbial diversity within the chicken gut microbiome revealed by metagenomics and culture.</title>
        <authorList>
            <person name="Gilroy R."/>
            <person name="Ravi A."/>
            <person name="Getino M."/>
            <person name="Pursley I."/>
            <person name="Horton D.L."/>
            <person name="Alikhan N.F."/>
            <person name="Baker D."/>
            <person name="Gharbi K."/>
            <person name="Hall N."/>
            <person name="Watson M."/>
            <person name="Adriaenssens E.M."/>
            <person name="Foster-Nyarko E."/>
            <person name="Jarju S."/>
            <person name="Secka A."/>
            <person name="Antonio M."/>
            <person name="Oren A."/>
            <person name="Chaudhuri R.R."/>
            <person name="La Ragione R."/>
            <person name="Hildebrand F."/>
            <person name="Pallen M.J."/>
        </authorList>
    </citation>
    <scope>NUCLEOTIDE SEQUENCE</scope>
    <source>
        <strain evidence="3">CHK33-5263</strain>
    </source>
</reference>
<dbReference type="Pfam" id="PF00156">
    <property type="entry name" value="Pribosyltran"/>
    <property type="match status" value="1"/>
</dbReference>
<dbReference type="InterPro" id="IPR051910">
    <property type="entry name" value="ComF/GntX_DNA_util-trans"/>
</dbReference>
<evidence type="ECO:0000313" key="4">
    <source>
        <dbReference type="Proteomes" id="UP000824044"/>
    </source>
</evidence>
<dbReference type="PANTHER" id="PTHR47505">
    <property type="entry name" value="DNA UTILIZATION PROTEIN YHGH"/>
    <property type="match status" value="1"/>
</dbReference>
<dbReference type="SUPFAM" id="SSF53271">
    <property type="entry name" value="PRTase-like"/>
    <property type="match status" value="1"/>
</dbReference>
<dbReference type="CDD" id="cd06223">
    <property type="entry name" value="PRTases_typeI"/>
    <property type="match status" value="1"/>
</dbReference>
<name>A0A9D2IVU5_9FIRM</name>
<proteinExistence type="inferred from homology"/>
<dbReference type="AlphaFoldDB" id="A0A9D2IVU5"/>
<reference evidence="3" key="2">
    <citation type="submission" date="2021-04" db="EMBL/GenBank/DDBJ databases">
        <authorList>
            <person name="Gilroy R."/>
        </authorList>
    </citation>
    <scope>NUCLEOTIDE SEQUENCE</scope>
    <source>
        <strain evidence="3">CHK33-5263</strain>
    </source>
</reference>
<dbReference type="PANTHER" id="PTHR47505:SF1">
    <property type="entry name" value="DNA UTILIZATION PROTEIN YHGH"/>
    <property type="match status" value="1"/>
</dbReference>
<comment type="caution">
    <text evidence="3">The sequence shown here is derived from an EMBL/GenBank/DDBJ whole genome shotgun (WGS) entry which is preliminary data.</text>
</comment>
<gene>
    <name evidence="3" type="ORF">H9812_04200</name>
</gene>
<evidence type="ECO:0000259" key="2">
    <source>
        <dbReference type="Pfam" id="PF00156"/>
    </source>
</evidence>
<feature type="domain" description="Phosphoribosyltransferase" evidence="2">
    <location>
        <begin position="158"/>
        <end position="229"/>
    </location>
</feature>
<accession>A0A9D2IVU5</accession>
<dbReference type="EMBL" id="DXBS01000082">
    <property type="protein sequence ID" value="HIZ24660.1"/>
    <property type="molecule type" value="Genomic_DNA"/>
</dbReference>
<dbReference type="Gene3D" id="3.40.50.2020">
    <property type="match status" value="1"/>
</dbReference>
<dbReference type="Proteomes" id="UP000824044">
    <property type="component" value="Unassembled WGS sequence"/>
</dbReference>